<dbReference type="EMBL" id="CP036290">
    <property type="protein sequence ID" value="QDU86509.1"/>
    <property type="molecule type" value="Genomic_DNA"/>
</dbReference>
<sequence>MLAANDSKSAYPLLGQILSIEGERLDNLELAALPLAALMDLSKQVGRVTSEEERRILDSLPDPELFYVSLEDARSLYLANPSRYFVDMQIYESADEYRTQYLDFTLHVTELLMESRRLRVEIGATTAIEEMLKGASTRADDVPLTWTYQRFGQILVGCDEAGNEVRHCTVPWSGVPF</sequence>
<proteinExistence type="predicted"/>
<name>A0A518D4W5_9BACT</name>
<evidence type="ECO:0000313" key="2">
    <source>
        <dbReference type="Proteomes" id="UP000319342"/>
    </source>
</evidence>
<organism evidence="1 2">
    <name type="scientific">Rohdeia mirabilis</name>
    <dbReference type="NCBI Taxonomy" id="2528008"/>
    <lineage>
        <taxon>Bacteria</taxon>
        <taxon>Pseudomonadati</taxon>
        <taxon>Planctomycetota</taxon>
        <taxon>Planctomycetia</taxon>
        <taxon>Planctomycetia incertae sedis</taxon>
        <taxon>Rohdeia</taxon>
    </lineage>
</organism>
<dbReference type="Proteomes" id="UP000319342">
    <property type="component" value="Chromosome"/>
</dbReference>
<accession>A0A518D4W5</accession>
<keyword evidence="2" id="KW-1185">Reference proteome</keyword>
<dbReference type="AlphaFoldDB" id="A0A518D4W5"/>
<evidence type="ECO:0000313" key="1">
    <source>
        <dbReference type="EMBL" id="QDU86509.1"/>
    </source>
</evidence>
<reference evidence="1 2" key="1">
    <citation type="submission" date="2019-02" db="EMBL/GenBank/DDBJ databases">
        <title>Deep-cultivation of Planctomycetes and their phenomic and genomic characterization uncovers novel biology.</title>
        <authorList>
            <person name="Wiegand S."/>
            <person name="Jogler M."/>
            <person name="Boedeker C."/>
            <person name="Pinto D."/>
            <person name="Vollmers J."/>
            <person name="Rivas-Marin E."/>
            <person name="Kohn T."/>
            <person name="Peeters S.H."/>
            <person name="Heuer A."/>
            <person name="Rast P."/>
            <person name="Oberbeckmann S."/>
            <person name="Bunk B."/>
            <person name="Jeske O."/>
            <person name="Meyerdierks A."/>
            <person name="Storesund J.E."/>
            <person name="Kallscheuer N."/>
            <person name="Luecker S."/>
            <person name="Lage O.M."/>
            <person name="Pohl T."/>
            <person name="Merkel B.J."/>
            <person name="Hornburger P."/>
            <person name="Mueller R.-W."/>
            <person name="Bruemmer F."/>
            <person name="Labrenz M."/>
            <person name="Spormann A.M."/>
            <person name="Op den Camp H."/>
            <person name="Overmann J."/>
            <person name="Amann R."/>
            <person name="Jetten M.S.M."/>
            <person name="Mascher T."/>
            <person name="Medema M.H."/>
            <person name="Devos D.P."/>
            <person name="Kaster A.-K."/>
            <person name="Ovreas L."/>
            <person name="Rohde M."/>
            <person name="Galperin M.Y."/>
            <person name="Jogler C."/>
        </authorList>
    </citation>
    <scope>NUCLEOTIDE SEQUENCE [LARGE SCALE GENOMIC DNA]</scope>
    <source>
        <strain evidence="1 2">Pla163</strain>
    </source>
</reference>
<gene>
    <name evidence="1" type="ORF">Pla163_36600</name>
</gene>
<protein>
    <submittedName>
        <fullName evidence="1">Uncharacterized protein</fullName>
    </submittedName>
</protein>